<keyword evidence="2" id="KW-1185">Reference proteome</keyword>
<proteinExistence type="predicted"/>
<dbReference type="PANTHER" id="PTHR31153:SF13">
    <property type="entry name" value="P-LOOP CONTAINING NUCLEOSIDE TRIPHOSPHATE HYDROLASES SUPERFAMILY PROTEIN"/>
    <property type="match status" value="1"/>
</dbReference>
<evidence type="ECO:0000313" key="1">
    <source>
        <dbReference type="EMBL" id="MCI48258.1"/>
    </source>
</evidence>
<evidence type="ECO:0000313" key="2">
    <source>
        <dbReference type="Proteomes" id="UP000265520"/>
    </source>
</evidence>
<dbReference type="EMBL" id="LXQA010383942">
    <property type="protein sequence ID" value="MCI48258.1"/>
    <property type="molecule type" value="Genomic_DNA"/>
</dbReference>
<comment type="caution">
    <text evidence="1">The sequence shown here is derived from an EMBL/GenBank/DDBJ whole genome shotgun (WGS) entry which is preliminary data.</text>
</comment>
<dbReference type="PANTHER" id="PTHR31153">
    <property type="entry name" value="CALMODULIN CALCIUM-DEPENDENT NAD KINASE"/>
    <property type="match status" value="1"/>
</dbReference>
<reference evidence="1 2" key="1">
    <citation type="journal article" date="2018" name="Front. Plant Sci.">
        <title>Red Clover (Trifolium pratense) and Zigzag Clover (T. medium) - A Picture of Genomic Similarities and Differences.</title>
        <authorList>
            <person name="Dluhosova J."/>
            <person name="Istvanek J."/>
            <person name="Nedelnik J."/>
            <person name="Repkova J."/>
        </authorList>
    </citation>
    <scope>NUCLEOTIDE SEQUENCE [LARGE SCALE GENOMIC DNA]</scope>
    <source>
        <strain evidence="2">cv. 10/8</strain>
        <tissue evidence="1">Leaf</tissue>
    </source>
</reference>
<dbReference type="AlphaFoldDB" id="A0A392SH88"/>
<organism evidence="1 2">
    <name type="scientific">Trifolium medium</name>
    <dbReference type="NCBI Taxonomy" id="97028"/>
    <lineage>
        <taxon>Eukaryota</taxon>
        <taxon>Viridiplantae</taxon>
        <taxon>Streptophyta</taxon>
        <taxon>Embryophyta</taxon>
        <taxon>Tracheophyta</taxon>
        <taxon>Spermatophyta</taxon>
        <taxon>Magnoliopsida</taxon>
        <taxon>eudicotyledons</taxon>
        <taxon>Gunneridae</taxon>
        <taxon>Pentapetalae</taxon>
        <taxon>rosids</taxon>
        <taxon>fabids</taxon>
        <taxon>Fabales</taxon>
        <taxon>Fabaceae</taxon>
        <taxon>Papilionoideae</taxon>
        <taxon>50 kb inversion clade</taxon>
        <taxon>NPAAA clade</taxon>
        <taxon>Hologalegina</taxon>
        <taxon>IRL clade</taxon>
        <taxon>Trifolieae</taxon>
        <taxon>Trifolium</taxon>
    </lineage>
</organism>
<accession>A0A392SH88</accession>
<protein>
    <submittedName>
        <fullName evidence="1">Uncharacterized protein</fullName>
    </submittedName>
</protein>
<dbReference type="Proteomes" id="UP000265520">
    <property type="component" value="Unassembled WGS sequence"/>
</dbReference>
<name>A0A392SH88_9FABA</name>
<dbReference type="InterPro" id="IPR044802">
    <property type="entry name" value="NADKc-like"/>
</dbReference>
<feature type="non-terminal residue" evidence="1">
    <location>
        <position position="46"/>
    </location>
</feature>
<sequence length="46" mass="5163">MNRPFWVGAASNAVVIEADAFKESDVIYRALSSRGQHHDMIKMAEL</sequence>